<dbReference type="SUPFAM" id="SSF50129">
    <property type="entry name" value="GroES-like"/>
    <property type="match status" value="1"/>
</dbReference>
<dbReference type="Proteomes" id="UP000534286">
    <property type="component" value="Unassembled WGS sequence"/>
</dbReference>
<dbReference type="AlphaFoldDB" id="A0A7W7S195"/>
<accession>A0A7W7S195</accession>
<dbReference type="Gene3D" id="3.90.180.10">
    <property type="entry name" value="Medium-chain alcohol dehydrogenases, catalytic domain"/>
    <property type="match status" value="1"/>
</dbReference>
<keyword evidence="2" id="KW-1185">Reference proteome</keyword>
<dbReference type="EMBL" id="JACHJU010000002">
    <property type="protein sequence ID" value="MBB4941333.1"/>
    <property type="molecule type" value="Genomic_DNA"/>
</dbReference>
<proteinExistence type="predicted"/>
<reference evidence="1 2" key="1">
    <citation type="submission" date="2020-08" db="EMBL/GenBank/DDBJ databases">
        <title>Sequencing the genomes of 1000 actinobacteria strains.</title>
        <authorList>
            <person name="Klenk H.-P."/>
        </authorList>
    </citation>
    <scope>NUCLEOTIDE SEQUENCE [LARGE SCALE GENOMIC DNA]</scope>
    <source>
        <strain evidence="1 2">DSM 43023</strain>
    </source>
</reference>
<sequence length="46" mass="4493">MISGTGGSGGYAERVAVDAAGLIEVPDGMELDTAVALLADGRTATL</sequence>
<name>A0A7W7S195_9ACTN</name>
<organism evidence="1 2">
    <name type="scientific">Streptosporangium album</name>
    <dbReference type="NCBI Taxonomy" id="47479"/>
    <lineage>
        <taxon>Bacteria</taxon>
        <taxon>Bacillati</taxon>
        <taxon>Actinomycetota</taxon>
        <taxon>Actinomycetes</taxon>
        <taxon>Streptosporangiales</taxon>
        <taxon>Streptosporangiaceae</taxon>
        <taxon>Streptosporangium</taxon>
    </lineage>
</organism>
<dbReference type="RefSeq" id="WP_246467451.1">
    <property type="nucleotide sequence ID" value="NZ_BAABEK010000032.1"/>
</dbReference>
<protein>
    <submittedName>
        <fullName evidence="1">NADPH:quinone reductase-like Zn-dependent oxidoreductase</fullName>
    </submittedName>
</protein>
<evidence type="ECO:0000313" key="2">
    <source>
        <dbReference type="Proteomes" id="UP000534286"/>
    </source>
</evidence>
<evidence type="ECO:0000313" key="1">
    <source>
        <dbReference type="EMBL" id="MBB4941333.1"/>
    </source>
</evidence>
<gene>
    <name evidence="1" type="ORF">FHR32_005710</name>
</gene>
<dbReference type="InterPro" id="IPR011032">
    <property type="entry name" value="GroES-like_sf"/>
</dbReference>
<comment type="caution">
    <text evidence="1">The sequence shown here is derived from an EMBL/GenBank/DDBJ whole genome shotgun (WGS) entry which is preliminary data.</text>
</comment>